<accession>A0A7X0NJK2</accession>
<keyword evidence="1" id="KW-0560">Oxidoreductase</keyword>
<keyword evidence="4" id="KW-1185">Reference proteome</keyword>
<dbReference type="FunFam" id="3.40.50.720:FF:000121">
    <property type="entry name" value="Prostaglandin reductase 2"/>
    <property type="match status" value="1"/>
</dbReference>
<evidence type="ECO:0000256" key="1">
    <source>
        <dbReference type="ARBA" id="ARBA00023002"/>
    </source>
</evidence>
<dbReference type="InterPro" id="IPR011032">
    <property type="entry name" value="GroES-like_sf"/>
</dbReference>
<dbReference type="Gene3D" id="3.90.180.10">
    <property type="entry name" value="Medium-chain alcohol dehydrogenases, catalytic domain"/>
    <property type="match status" value="1"/>
</dbReference>
<name>A0A7X0NJK2_9GAMM</name>
<dbReference type="InterPro" id="IPR041694">
    <property type="entry name" value="ADH_N_2"/>
</dbReference>
<dbReference type="Pfam" id="PF00107">
    <property type="entry name" value="ADH_zinc_N"/>
    <property type="match status" value="1"/>
</dbReference>
<dbReference type="Pfam" id="PF16884">
    <property type="entry name" value="ADH_N_2"/>
    <property type="match status" value="1"/>
</dbReference>
<dbReference type="SUPFAM" id="SSF51735">
    <property type="entry name" value="NAD(P)-binding Rossmann-fold domains"/>
    <property type="match status" value="1"/>
</dbReference>
<organism evidence="3 4">
    <name type="scientific">Thalassotalea piscium</name>
    <dbReference type="NCBI Taxonomy" id="1230533"/>
    <lineage>
        <taxon>Bacteria</taxon>
        <taxon>Pseudomonadati</taxon>
        <taxon>Pseudomonadota</taxon>
        <taxon>Gammaproteobacteria</taxon>
        <taxon>Alteromonadales</taxon>
        <taxon>Colwelliaceae</taxon>
        <taxon>Thalassotalea</taxon>
    </lineage>
</organism>
<gene>
    <name evidence="3" type="ORF">HNQ55_003024</name>
</gene>
<dbReference type="SMART" id="SM00829">
    <property type="entry name" value="PKS_ER"/>
    <property type="match status" value="1"/>
</dbReference>
<dbReference type="EMBL" id="JACHHU010000030">
    <property type="protein sequence ID" value="MBB6544491.1"/>
    <property type="molecule type" value="Genomic_DNA"/>
</dbReference>
<comment type="caution">
    <text evidence="3">The sequence shown here is derived from an EMBL/GenBank/DDBJ whole genome shotgun (WGS) entry which is preliminary data.</text>
</comment>
<evidence type="ECO:0000259" key="2">
    <source>
        <dbReference type="SMART" id="SM00829"/>
    </source>
</evidence>
<dbReference type="PANTHER" id="PTHR43205:SF7">
    <property type="entry name" value="PROSTAGLANDIN REDUCTASE 1"/>
    <property type="match status" value="1"/>
</dbReference>
<dbReference type="Gene3D" id="3.40.50.720">
    <property type="entry name" value="NAD(P)-binding Rossmann-like Domain"/>
    <property type="match status" value="1"/>
</dbReference>
<reference evidence="3 4" key="1">
    <citation type="submission" date="2020-08" db="EMBL/GenBank/DDBJ databases">
        <title>Genomic Encyclopedia of Type Strains, Phase IV (KMG-IV): sequencing the most valuable type-strain genomes for metagenomic binning, comparative biology and taxonomic classification.</title>
        <authorList>
            <person name="Goeker M."/>
        </authorList>
    </citation>
    <scope>NUCLEOTIDE SEQUENCE [LARGE SCALE GENOMIC DNA]</scope>
    <source>
        <strain evidence="3 4">DSM 26287</strain>
    </source>
</reference>
<dbReference type="InterPro" id="IPR013149">
    <property type="entry name" value="ADH-like_C"/>
</dbReference>
<evidence type="ECO:0000313" key="4">
    <source>
        <dbReference type="Proteomes" id="UP000537141"/>
    </source>
</evidence>
<dbReference type="AlphaFoldDB" id="A0A7X0NJK2"/>
<dbReference type="GO" id="GO:0016628">
    <property type="term" value="F:oxidoreductase activity, acting on the CH-CH group of donors, NAD or NADP as acceptor"/>
    <property type="evidence" value="ECO:0007669"/>
    <property type="project" value="InterPro"/>
</dbReference>
<proteinExistence type="predicted"/>
<feature type="domain" description="Enoyl reductase (ER)" evidence="2">
    <location>
        <begin position="31"/>
        <end position="349"/>
    </location>
</feature>
<dbReference type="SUPFAM" id="SSF50129">
    <property type="entry name" value="GroES-like"/>
    <property type="match status" value="2"/>
</dbReference>
<dbReference type="CDD" id="cd05288">
    <property type="entry name" value="PGDH"/>
    <property type="match status" value="1"/>
</dbReference>
<dbReference type="InterPro" id="IPR020843">
    <property type="entry name" value="ER"/>
</dbReference>
<protein>
    <recommendedName>
        <fullName evidence="2">Enoyl reductase (ER) domain-containing protein</fullName>
    </recommendedName>
</protein>
<sequence length="357" mass="38485">MTKQNMTEVMLSQTIESNRQILLASRPFGAPDPDNFKLAVTDKPTAKQGEVLLRTVYLSLDPYMRGRMNDAKSYAEPVGLGEVMVGGAVCRVESSLNDDYKTGDWVVAFSGWQDYCISDGKDLLKLSDNLPYPSKALGILGMPGLTAYMGLLDIGQPKTGETVVVAAATGAVGSLVGQIAKIKGCNVIGIAGGAEKCEYAVNTLGFDHCLDHYADDFAEQLSAVATAGIDVYFENVGGKVFDAILPLLNSCARIPLCGLISQYNATELPEGPDRMAMLMGSLLVKRIKMQGFIVFDDYGHRYAEFSQQMSKWLMAGEIKDKEHLVTGLENAVDAFIGLLAGKNFGKVIVRVGPDELS</sequence>
<dbReference type="InterPro" id="IPR045010">
    <property type="entry name" value="MDR_fam"/>
</dbReference>
<dbReference type="Proteomes" id="UP000537141">
    <property type="component" value="Unassembled WGS sequence"/>
</dbReference>
<dbReference type="InterPro" id="IPR036291">
    <property type="entry name" value="NAD(P)-bd_dom_sf"/>
</dbReference>
<dbReference type="PANTHER" id="PTHR43205">
    <property type="entry name" value="PROSTAGLANDIN REDUCTASE"/>
    <property type="match status" value="1"/>
</dbReference>
<evidence type="ECO:0000313" key="3">
    <source>
        <dbReference type="EMBL" id="MBB6544491.1"/>
    </source>
</evidence>